<dbReference type="GO" id="GO:0006289">
    <property type="term" value="P:nucleotide-excision repair"/>
    <property type="evidence" value="ECO:0007669"/>
    <property type="project" value="EnsemblFungi"/>
</dbReference>
<evidence type="ECO:0000256" key="5">
    <source>
        <dbReference type="ARBA" id="ARBA00023242"/>
    </source>
</evidence>
<dbReference type="PANTHER" id="PTHR13989:SF16">
    <property type="entry name" value="REPLICATION PROTEIN A2"/>
    <property type="match status" value="1"/>
</dbReference>
<dbReference type="FunCoup" id="I1CSG3">
    <property type="interactions" value="562"/>
</dbReference>
<proteinExistence type="inferred from homology"/>
<evidence type="ECO:0000256" key="4">
    <source>
        <dbReference type="ARBA" id="ARBA00023125"/>
    </source>
</evidence>
<dbReference type="InParanoid" id="I1CSG3"/>
<dbReference type="InterPro" id="IPR004365">
    <property type="entry name" value="NA-bd_OB_tRNA"/>
</dbReference>
<evidence type="ECO:0000259" key="7">
    <source>
        <dbReference type="Pfam" id="PF01336"/>
    </source>
</evidence>
<dbReference type="GO" id="GO:0000794">
    <property type="term" value="C:condensed nuclear chromosome"/>
    <property type="evidence" value="ECO:0007669"/>
    <property type="project" value="EnsemblFungi"/>
</dbReference>
<dbReference type="GO" id="GO:0005736">
    <property type="term" value="C:RNA polymerase I complex"/>
    <property type="evidence" value="ECO:0007669"/>
    <property type="project" value="EnsemblFungi"/>
</dbReference>
<dbReference type="EMBL" id="CH476749">
    <property type="protein sequence ID" value="EIE91393.1"/>
    <property type="molecule type" value="Genomic_DNA"/>
</dbReference>
<evidence type="ECO:0000313" key="10">
    <source>
        <dbReference type="Proteomes" id="UP000009138"/>
    </source>
</evidence>
<dbReference type="GO" id="GO:0000724">
    <property type="term" value="P:double-strand break repair via homologous recombination"/>
    <property type="evidence" value="ECO:0007669"/>
    <property type="project" value="EnsemblFungi"/>
</dbReference>
<dbReference type="PANTHER" id="PTHR13989">
    <property type="entry name" value="REPLICATION PROTEIN A-RELATED"/>
    <property type="match status" value="1"/>
</dbReference>
<feature type="region of interest" description="Disordered" evidence="6">
    <location>
        <begin position="1"/>
        <end position="27"/>
    </location>
</feature>
<evidence type="ECO:0000259" key="8">
    <source>
        <dbReference type="Pfam" id="PF08784"/>
    </source>
</evidence>
<dbReference type="GO" id="GO:0006265">
    <property type="term" value="P:DNA topological change"/>
    <property type="evidence" value="ECO:0007669"/>
    <property type="project" value="EnsemblFungi"/>
</dbReference>
<dbReference type="eggNOG" id="KOG3108">
    <property type="taxonomic scope" value="Eukaryota"/>
</dbReference>
<dbReference type="GO" id="GO:0043565">
    <property type="term" value="F:sequence-specific DNA binding"/>
    <property type="evidence" value="ECO:0007669"/>
    <property type="project" value="EnsemblFungi"/>
</dbReference>
<keyword evidence="10" id="KW-1185">Reference proteome</keyword>
<dbReference type="Pfam" id="PF08784">
    <property type="entry name" value="RPA_C"/>
    <property type="match status" value="1"/>
</dbReference>
<dbReference type="SUPFAM" id="SSF50249">
    <property type="entry name" value="Nucleic acid-binding proteins"/>
    <property type="match status" value="1"/>
</dbReference>
<dbReference type="PIRSF" id="PIRSF036949">
    <property type="entry name" value="RPA32"/>
    <property type="match status" value="1"/>
</dbReference>
<gene>
    <name evidence="9" type="ORF">RO3G_16104</name>
</gene>
<keyword evidence="5" id="KW-0539">Nucleus</keyword>
<dbReference type="GO" id="GO:0000722">
    <property type="term" value="P:telomere maintenance via recombination"/>
    <property type="evidence" value="ECO:0007669"/>
    <property type="project" value="EnsemblFungi"/>
</dbReference>
<dbReference type="GO" id="GO:0007004">
    <property type="term" value="P:telomere maintenance via telomerase"/>
    <property type="evidence" value="ECO:0007669"/>
    <property type="project" value="EnsemblFungi"/>
</dbReference>
<dbReference type="AlphaFoldDB" id="I1CSG3"/>
<dbReference type="GO" id="GO:0000781">
    <property type="term" value="C:chromosome, telomeric region"/>
    <property type="evidence" value="ECO:0007669"/>
    <property type="project" value="EnsemblFungi"/>
</dbReference>
<evidence type="ECO:0000256" key="3">
    <source>
        <dbReference type="ARBA" id="ARBA00022705"/>
    </source>
</evidence>
<dbReference type="GeneID" id="93623069"/>
<comment type="similarity">
    <text evidence="2">Belongs to the replication factor A protein 2 family.</text>
</comment>
<evidence type="ECO:0000313" key="9">
    <source>
        <dbReference type="EMBL" id="EIE91393.1"/>
    </source>
</evidence>
<comment type="subcellular location">
    <subcellularLocation>
        <location evidence="1">Nucleus</location>
    </subcellularLocation>
</comment>
<feature type="domain" description="Replication protein A C-terminal" evidence="8">
    <location>
        <begin position="165"/>
        <end position="233"/>
    </location>
</feature>
<sequence>MDGGGYMNNSFEGSGNEGGFARKPMSEQTLRPVTIKQIRTAEAPAGEGICKIDKADCTQVTFVGIIRNIHELQMNMVYTIEDGTGSTDVRKWIEQNETEEEAEDRRALVRDIYVRVYGRLNYFNNRVSVAAFSIRPIVDFNEITYHFLDAINAHVIFSKPSKKNSLFVETSNRGNSIVADRIMDILKDQHHLEDGVTLDFIIEKLRTLYTEDEVRTAMQHIENEGQVYTTIDDSHYKSCMD</sequence>
<dbReference type="GO" id="GO:0045184">
    <property type="term" value="P:establishment of protein localization"/>
    <property type="evidence" value="ECO:0007669"/>
    <property type="project" value="EnsemblFungi"/>
</dbReference>
<evidence type="ECO:0000256" key="6">
    <source>
        <dbReference type="SAM" id="MobiDB-lite"/>
    </source>
</evidence>
<dbReference type="InterPro" id="IPR014892">
    <property type="entry name" value="RPA_C"/>
</dbReference>
<dbReference type="GO" id="GO:0007131">
    <property type="term" value="P:reciprocal meiotic recombination"/>
    <property type="evidence" value="ECO:0007669"/>
    <property type="project" value="EnsemblFungi"/>
</dbReference>
<dbReference type="Gene3D" id="2.40.50.140">
    <property type="entry name" value="Nucleic acid-binding proteins"/>
    <property type="match status" value="1"/>
</dbReference>
<dbReference type="GO" id="GO:0016567">
    <property type="term" value="P:protein ubiquitination"/>
    <property type="evidence" value="ECO:0007669"/>
    <property type="project" value="EnsemblFungi"/>
</dbReference>
<dbReference type="OMA" id="SFGNKRY"/>
<reference evidence="9 10" key="1">
    <citation type="journal article" date="2009" name="PLoS Genet.">
        <title>Genomic analysis of the basal lineage fungus Rhizopus oryzae reveals a whole-genome duplication.</title>
        <authorList>
            <person name="Ma L.-J."/>
            <person name="Ibrahim A.S."/>
            <person name="Skory C."/>
            <person name="Grabherr M.G."/>
            <person name="Burger G."/>
            <person name="Butler M."/>
            <person name="Elias M."/>
            <person name="Idnurm A."/>
            <person name="Lang B.F."/>
            <person name="Sone T."/>
            <person name="Abe A."/>
            <person name="Calvo S.E."/>
            <person name="Corrochano L.M."/>
            <person name="Engels R."/>
            <person name="Fu J."/>
            <person name="Hansberg W."/>
            <person name="Kim J.-M."/>
            <person name="Kodira C.D."/>
            <person name="Koehrsen M.J."/>
            <person name="Liu B."/>
            <person name="Miranda-Saavedra D."/>
            <person name="O'Leary S."/>
            <person name="Ortiz-Castellanos L."/>
            <person name="Poulter R."/>
            <person name="Rodriguez-Romero J."/>
            <person name="Ruiz-Herrera J."/>
            <person name="Shen Y.-Q."/>
            <person name="Zeng Q."/>
            <person name="Galagan J."/>
            <person name="Birren B.W."/>
            <person name="Cuomo C.A."/>
            <person name="Wickes B.L."/>
        </authorList>
    </citation>
    <scope>NUCLEOTIDE SEQUENCE [LARGE SCALE GENOMIC DNA]</scope>
    <source>
        <strain evidence="10">RA 99-880 / ATCC MYA-4621 / FGSC 9543 / NRRL 43880</strain>
    </source>
</reference>
<dbReference type="STRING" id="246409.I1CSG3"/>
<dbReference type="CDD" id="cd04478">
    <property type="entry name" value="RPA2_DBD_D"/>
    <property type="match status" value="1"/>
</dbReference>
<evidence type="ECO:0000256" key="2">
    <source>
        <dbReference type="ARBA" id="ARBA00007815"/>
    </source>
</evidence>
<keyword evidence="3" id="KW-0235">DNA replication</keyword>
<dbReference type="RefSeq" id="XP_067526789.1">
    <property type="nucleotide sequence ID" value="XM_067670688.1"/>
</dbReference>
<dbReference type="OrthoDB" id="25571at2759"/>
<feature type="domain" description="OB" evidence="7">
    <location>
        <begin position="60"/>
        <end position="137"/>
    </location>
</feature>
<dbReference type="Pfam" id="PF01336">
    <property type="entry name" value="tRNA_anti-codon"/>
    <property type="match status" value="1"/>
</dbReference>
<dbReference type="VEuPathDB" id="FungiDB:RO3G_16104"/>
<dbReference type="InterPro" id="IPR036390">
    <property type="entry name" value="WH_DNA-bd_sf"/>
</dbReference>
<dbReference type="InterPro" id="IPR040260">
    <property type="entry name" value="RFA2-like"/>
</dbReference>
<organism evidence="9 10">
    <name type="scientific">Rhizopus delemar (strain RA 99-880 / ATCC MYA-4621 / FGSC 9543 / NRRL 43880)</name>
    <name type="common">Mucormycosis agent</name>
    <name type="synonym">Rhizopus arrhizus var. delemar</name>
    <dbReference type="NCBI Taxonomy" id="246409"/>
    <lineage>
        <taxon>Eukaryota</taxon>
        <taxon>Fungi</taxon>
        <taxon>Fungi incertae sedis</taxon>
        <taxon>Mucoromycota</taxon>
        <taxon>Mucoromycotina</taxon>
        <taxon>Mucoromycetes</taxon>
        <taxon>Mucorales</taxon>
        <taxon>Mucorineae</taxon>
        <taxon>Rhizopodaceae</taxon>
        <taxon>Rhizopus</taxon>
    </lineage>
</organism>
<dbReference type="Proteomes" id="UP000009138">
    <property type="component" value="Unassembled WGS sequence"/>
</dbReference>
<dbReference type="InterPro" id="IPR014646">
    <property type="entry name" value="Rfa2/RPA32"/>
</dbReference>
<evidence type="ECO:0000256" key="1">
    <source>
        <dbReference type="ARBA" id="ARBA00004123"/>
    </source>
</evidence>
<dbReference type="SUPFAM" id="SSF46785">
    <property type="entry name" value="Winged helix' DNA-binding domain"/>
    <property type="match status" value="1"/>
</dbReference>
<evidence type="ECO:0008006" key="11">
    <source>
        <dbReference type="Google" id="ProtNLM"/>
    </source>
</evidence>
<dbReference type="GO" id="GO:0003690">
    <property type="term" value="F:double-stranded DNA binding"/>
    <property type="evidence" value="ECO:0007669"/>
    <property type="project" value="EnsemblFungi"/>
</dbReference>
<keyword evidence="4" id="KW-0238">DNA-binding</keyword>
<dbReference type="Gene3D" id="1.10.10.10">
    <property type="entry name" value="Winged helix-like DNA-binding domain superfamily/Winged helix DNA-binding domain"/>
    <property type="match status" value="1"/>
</dbReference>
<protein>
    <recommendedName>
        <fullName evidence="11">Replication protein A C-terminal domain-containing protein</fullName>
    </recommendedName>
</protein>
<dbReference type="GO" id="GO:0035861">
    <property type="term" value="C:site of double-strand break"/>
    <property type="evidence" value="ECO:0007669"/>
    <property type="project" value="EnsemblFungi"/>
</dbReference>
<dbReference type="InterPro" id="IPR012340">
    <property type="entry name" value="NA-bd_OB-fold"/>
</dbReference>
<dbReference type="GO" id="GO:0006260">
    <property type="term" value="P:DNA replication"/>
    <property type="evidence" value="ECO:0007669"/>
    <property type="project" value="UniProtKB-KW"/>
</dbReference>
<name>I1CSG3_RHIO9</name>
<dbReference type="GO" id="GO:0005662">
    <property type="term" value="C:DNA replication factor A complex"/>
    <property type="evidence" value="ECO:0007669"/>
    <property type="project" value="EnsemblFungi"/>
</dbReference>
<dbReference type="GO" id="GO:0003697">
    <property type="term" value="F:single-stranded DNA binding"/>
    <property type="evidence" value="ECO:0007669"/>
    <property type="project" value="EnsemblFungi"/>
</dbReference>
<accession>I1CSG3</accession>
<dbReference type="GO" id="GO:0030491">
    <property type="term" value="P:heteroduplex formation"/>
    <property type="evidence" value="ECO:0007669"/>
    <property type="project" value="EnsemblFungi"/>
</dbReference>
<dbReference type="InterPro" id="IPR036388">
    <property type="entry name" value="WH-like_DNA-bd_sf"/>
</dbReference>